<dbReference type="Proteomes" id="UP001478817">
    <property type="component" value="Unassembled WGS sequence"/>
</dbReference>
<proteinExistence type="predicted"/>
<dbReference type="SMART" id="SM00855">
    <property type="entry name" value="PGAM"/>
    <property type="match status" value="1"/>
</dbReference>
<comment type="caution">
    <text evidence="3">The sequence shown here is derived from an EMBL/GenBank/DDBJ whole genome shotgun (WGS) entry which is preliminary data.</text>
</comment>
<dbReference type="PROSITE" id="PS00175">
    <property type="entry name" value="PG_MUTASE"/>
    <property type="match status" value="1"/>
</dbReference>
<dbReference type="InterPro" id="IPR050275">
    <property type="entry name" value="PGM_Phosphatase"/>
</dbReference>
<dbReference type="InterPro" id="IPR013078">
    <property type="entry name" value="His_Pase_superF_clade-1"/>
</dbReference>
<dbReference type="Gene3D" id="3.40.50.1240">
    <property type="entry name" value="Phosphoglycerate mutase-like"/>
    <property type="match status" value="1"/>
</dbReference>
<evidence type="ECO:0000256" key="1">
    <source>
        <dbReference type="ARBA" id="ARBA00023152"/>
    </source>
</evidence>
<keyword evidence="4" id="KW-1185">Reference proteome</keyword>
<dbReference type="InterPro" id="IPR029033">
    <property type="entry name" value="His_PPase_superfam"/>
</dbReference>
<dbReference type="InterPro" id="IPR001345">
    <property type="entry name" value="PG/BPGM_mutase_AS"/>
</dbReference>
<dbReference type="PANTHER" id="PTHR48100">
    <property type="entry name" value="BROAD-SPECIFICITY PHOSPHATASE YOR283W-RELATED"/>
    <property type="match status" value="1"/>
</dbReference>
<dbReference type="PANTHER" id="PTHR48100:SF1">
    <property type="entry name" value="HISTIDINE PHOSPHATASE FAMILY PROTEIN-RELATED"/>
    <property type="match status" value="1"/>
</dbReference>
<name>A0ABV1IG68_9ACTN</name>
<sequence length="202" mass="21426">MKRLYLVRHGQTEFNLAKLVQGRCDSPLTELGRTQALAAGSWLANHAVRPDAVGTSPLGRAFATAGLLMSVLTERGLMDQAVVPQVVPGLMERDYGSYERGPQADVPANVWDPGDALLTCGGEGNAILRARVLAALRGLLAPENVSCALAVSHGSASKQFLAAVLTAEKDVPKVLPNCATMVCDFDEAHGEFFVRDIVDPCA</sequence>
<evidence type="ECO:0000313" key="4">
    <source>
        <dbReference type="Proteomes" id="UP001478817"/>
    </source>
</evidence>
<dbReference type="RefSeq" id="WP_349182492.1">
    <property type="nucleotide sequence ID" value="NZ_JBBNGS010000009.1"/>
</dbReference>
<reference evidence="3 4" key="1">
    <citation type="submission" date="2024-04" db="EMBL/GenBank/DDBJ databases">
        <title>Human intestinal bacterial collection.</title>
        <authorList>
            <person name="Pauvert C."/>
            <person name="Hitch T.C.A."/>
            <person name="Clavel T."/>
        </authorList>
    </citation>
    <scope>NUCLEOTIDE SEQUENCE [LARGE SCALE GENOMIC DNA]</scope>
    <source>
        <strain evidence="3 4">CLA-AA-H197</strain>
    </source>
</reference>
<gene>
    <name evidence="3" type="ORF">AAAT05_06005</name>
</gene>
<accession>A0ABV1IG68</accession>
<dbReference type="CDD" id="cd07067">
    <property type="entry name" value="HP_PGM_like"/>
    <property type="match status" value="1"/>
</dbReference>
<evidence type="ECO:0000256" key="2">
    <source>
        <dbReference type="ARBA" id="ARBA00023235"/>
    </source>
</evidence>
<evidence type="ECO:0000313" key="3">
    <source>
        <dbReference type="EMBL" id="MEQ2637896.1"/>
    </source>
</evidence>
<organism evidence="3 4">
    <name type="scientific">Paratractidigestivibacter faecalis</name>
    <dbReference type="NCBI Taxonomy" id="2292441"/>
    <lineage>
        <taxon>Bacteria</taxon>
        <taxon>Bacillati</taxon>
        <taxon>Actinomycetota</taxon>
        <taxon>Coriobacteriia</taxon>
        <taxon>Coriobacteriales</taxon>
        <taxon>Atopobiaceae</taxon>
        <taxon>Paratractidigestivibacter</taxon>
    </lineage>
</organism>
<dbReference type="EMBL" id="JBBNGS010000009">
    <property type="protein sequence ID" value="MEQ2637896.1"/>
    <property type="molecule type" value="Genomic_DNA"/>
</dbReference>
<keyword evidence="2" id="KW-0413">Isomerase</keyword>
<protein>
    <submittedName>
        <fullName evidence="3">Histidine phosphatase family protein</fullName>
    </submittedName>
</protein>
<dbReference type="SUPFAM" id="SSF53254">
    <property type="entry name" value="Phosphoglycerate mutase-like"/>
    <property type="match status" value="1"/>
</dbReference>
<keyword evidence="1" id="KW-0324">Glycolysis</keyword>
<dbReference type="Pfam" id="PF00300">
    <property type="entry name" value="His_Phos_1"/>
    <property type="match status" value="1"/>
</dbReference>